<dbReference type="AlphaFoldDB" id="A0A9Q3JDX1"/>
<protein>
    <submittedName>
        <fullName evidence="1">Uncharacterized protein</fullName>
    </submittedName>
</protein>
<evidence type="ECO:0000313" key="2">
    <source>
        <dbReference type="Proteomes" id="UP000765509"/>
    </source>
</evidence>
<comment type="caution">
    <text evidence="1">The sequence shown here is derived from an EMBL/GenBank/DDBJ whole genome shotgun (WGS) entry which is preliminary data.</text>
</comment>
<name>A0A9Q3JDX1_9BASI</name>
<dbReference type="Proteomes" id="UP000765509">
    <property type="component" value="Unassembled WGS sequence"/>
</dbReference>
<sequence>MTKIDQGSPVGHYSDHGLWKPPEATSSAPRKDFPQFQGRLFLSQCTPYSRIQEWCIYRIIYHYAPFLLRNPMVTFSGPNYMIQNEVPNPSPILKEDLSAISVWQFPGDYQKTIWGPQPPGPAGVGLSILMGTILRAILRGYQSFQLL</sequence>
<dbReference type="EMBL" id="AVOT02071028">
    <property type="protein sequence ID" value="MBW0561435.1"/>
    <property type="molecule type" value="Genomic_DNA"/>
</dbReference>
<evidence type="ECO:0000313" key="1">
    <source>
        <dbReference type="EMBL" id="MBW0561435.1"/>
    </source>
</evidence>
<proteinExistence type="predicted"/>
<gene>
    <name evidence="1" type="ORF">O181_101150</name>
</gene>
<accession>A0A9Q3JDX1</accession>
<organism evidence="1 2">
    <name type="scientific">Austropuccinia psidii MF-1</name>
    <dbReference type="NCBI Taxonomy" id="1389203"/>
    <lineage>
        <taxon>Eukaryota</taxon>
        <taxon>Fungi</taxon>
        <taxon>Dikarya</taxon>
        <taxon>Basidiomycota</taxon>
        <taxon>Pucciniomycotina</taxon>
        <taxon>Pucciniomycetes</taxon>
        <taxon>Pucciniales</taxon>
        <taxon>Sphaerophragmiaceae</taxon>
        <taxon>Austropuccinia</taxon>
    </lineage>
</organism>
<reference evidence="1" key="1">
    <citation type="submission" date="2021-03" db="EMBL/GenBank/DDBJ databases">
        <title>Draft genome sequence of rust myrtle Austropuccinia psidii MF-1, a brazilian biotype.</title>
        <authorList>
            <person name="Quecine M.C."/>
            <person name="Pachon D.M.R."/>
            <person name="Bonatelli M.L."/>
            <person name="Correr F.H."/>
            <person name="Franceschini L.M."/>
            <person name="Leite T.F."/>
            <person name="Margarido G.R.A."/>
            <person name="Almeida C.A."/>
            <person name="Ferrarezi J.A."/>
            <person name="Labate C.A."/>
        </authorList>
    </citation>
    <scope>NUCLEOTIDE SEQUENCE</scope>
    <source>
        <strain evidence="1">MF-1</strain>
    </source>
</reference>
<keyword evidence="2" id="KW-1185">Reference proteome</keyword>